<accession>A0A845QZZ5</accession>
<evidence type="ECO:0000313" key="1">
    <source>
        <dbReference type="EMBL" id="NBI07891.1"/>
    </source>
</evidence>
<gene>
    <name evidence="1" type="ORF">D3Z33_13605</name>
</gene>
<comment type="caution">
    <text evidence="1">The sequence shown here is derived from an EMBL/GenBank/DDBJ whole genome shotgun (WGS) entry which is preliminary data.</text>
</comment>
<dbReference type="Proteomes" id="UP000467132">
    <property type="component" value="Unassembled WGS sequence"/>
</dbReference>
<keyword evidence="2" id="KW-1185">Reference proteome</keyword>
<sequence length="62" mass="7088">MDNLDIIGLPLEEAFNLIDNDISINIVETKGTNKKFVDNLEHLRVIKFDIKENSIKIIVCAF</sequence>
<proteinExistence type="predicted"/>
<dbReference type="EMBL" id="QXXA01000016">
    <property type="protein sequence ID" value="NBI07891.1"/>
    <property type="molecule type" value="Genomic_DNA"/>
</dbReference>
<protein>
    <submittedName>
        <fullName evidence="1">Uncharacterized protein</fullName>
    </submittedName>
</protein>
<organism evidence="1 2">
    <name type="scientific">Senegalia massiliensis</name>
    <dbReference type="NCBI Taxonomy" id="1720316"/>
    <lineage>
        <taxon>Bacteria</taxon>
        <taxon>Bacillati</taxon>
        <taxon>Bacillota</taxon>
        <taxon>Clostridia</taxon>
        <taxon>Eubacteriales</taxon>
        <taxon>Clostridiaceae</taxon>
        <taxon>Senegalia</taxon>
    </lineage>
</organism>
<name>A0A845QZZ5_9CLOT</name>
<dbReference type="RefSeq" id="WP_160198356.1">
    <property type="nucleotide sequence ID" value="NZ_QXXA01000016.1"/>
</dbReference>
<dbReference type="AlphaFoldDB" id="A0A845QZZ5"/>
<evidence type="ECO:0000313" key="2">
    <source>
        <dbReference type="Proteomes" id="UP000467132"/>
    </source>
</evidence>
<reference evidence="1 2" key="1">
    <citation type="submission" date="2018-08" db="EMBL/GenBank/DDBJ databases">
        <title>Murine metabolic-syndrome-specific gut microbial biobank.</title>
        <authorList>
            <person name="Liu C."/>
        </authorList>
    </citation>
    <scope>NUCLEOTIDE SEQUENCE [LARGE SCALE GENOMIC DNA]</scope>
    <source>
        <strain evidence="1 2">583</strain>
    </source>
</reference>